<evidence type="ECO:0000256" key="6">
    <source>
        <dbReference type="ARBA" id="ARBA00019425"/>
    </source>
</evidence>
<evidence type="ECO:0000256" key="1">
    <source>
        <dbReference type="ARBA" id="ARBA00001971"/>
    </source>
</evidence>
<evidence type="ECO:0000256" key="7">
    <source>
        <dbReference type="ARBA" id="ARBA00022448"/>
    </source>
</evidence>
<evidence type="ECO:0000313" key="18">
    <source>
        <dbReference type="EMBL" id="XDO95051.1"/>
    </source>
</evidence>
<accession>A0AB39KNE4</accession>
<protein>
    <recommendedName>
        <fullName evidence="6">Succinate dehydrogenase hydrophobic membrane anchor subunit</fullName>
    </recommendedName>
</protein>
<feature type="transmembrane region" description="Helical" evidence="17">
    <location>
        <begin position="105"/>
        <end position="129"/>
    </location>
</feature>
<dbReference type="CDD" id="cd03495">
    <property type="entry name" value="SQR_TypeC_SdhD_like"/>
    <property type="match status" value="1"/>
</dbReference>
<keyword evidence="8" id="KW-0816">Tricarboxylic acid cycle</keyword>
<evidence type="ECO:0000256" key="13">
    <source>
        <dbReference type="ARBA" id="ARBA00022989"/>
    </source>
</evidence>
<dbReference type="InterPro" id="IPR000701">
    <property type="entry name" value="SuccDH_FuR_B_TM-su"/>
</dbReference>
<dbReference type="GO" id="GO:0006099">
    <property type="term" value="P:tricarboxylic acid cycle"/>
    <property type="evidence" value="ECO:0007669"/>
    <property type="project" value="UniProtKB-KW"/>
</dbReference>
<keyword evidence="12" id="KW-0249">Electron transport</keyword>
<dbReference type="EMBL" id="CP158375">
    <property type="protein sequence ID" value="XDO95051.1"/>
    <property type="molecule type" value="Genomic_DNA"/>
</dbReference>
<evidence type="ECO:0000256" key="11">
    <source>
        <dbReference type="ARBA" id="ARBA00022723"/>
    </source>
</evidence>
<evidence type="ECO:0000256" key="10">
    <source>
        <dbReference type="ARBA" id="ARBA00022692"/>
    </source>
</evidence>
<feature type="region of interest" description="Disordered" evidence="16">
    <location>
        <begin position="1"/>
        <end position="20"/>
    </location>
</feature>
<name>A0AB39KNE4_9CAUL</name>
<gene>
    <name evidence="18" type="primary">sdhD</name>
    <name evidence="18" type="ORF">ABOZ73_09430</name>
</gene>
<evidence type="ECO:0000256" key="15">
    <source>
        <dbReference type="ARBA" id="ARBA00023136"/>
    </source>
</evidence>
<evidence type="ECO:0000256" key="2">
    <source>
        <dbReference type="ARBA" id="ARBA00004050"/>
    </source>
</evidence>
<comment type="subcellular location">
    <subcellularLocation>
        <location evidence="3">Membrane</location>
        <topology evidence="3">Multi-pass membrane protein</topology>
    </subcellularLocation>
</comment>
<sequence length="133" mass="13994">MSTSSSNFRTPRSRAHGLGSAKHGVGHFIVERVSALASVPLVLWGVFAGLRLAGADHEGAVAWIAQPINAVLLSLLLVVGLIHLKNAMQVVIEDYIERFASKTALLLLNLFVSVLTGALGVFAIVKIALTGAI</sequence>
<comment type="cofactor">
    <cofactor evidence="1">
        <name>heme</name>
        <dbReference type="ChEBI" id="CHEBI:30413"/>
    </cofactor>
</comment>
<keyword evidence="7" id="KW-0813">Transport</keyword>
<comment type="subunit">
    <text evidence="5">Part of an enzyme complex containing four subunits: a flavoprotein, an iron-sulfur protein, plus two membrane-anchoring proteins, SdhC and SdhD.</text>
</comment>
<keyword evidence="10 17" id="KW-0812">Transmembrane</keyword>
<organism evidence="18">
    <name type="scientific">Caulobacter sp. 73W</name>
    <dbReference type="NCBI Taxonomy" id="3161137"/>
    <lineage>
        <taxon>Bacteria</taxon>
        <taxon>Pseudomonadati</taxon>
        <taxon>Pseudomonadota</taxon>
        <taxon>Alphaproteobacteria</taxon>
        <taxon>Caulobacterales</taxon>
        <taxon>Caulobacteraceae</taxon>
        <taxon>Caulobacter</taxon>
    </lineage>
</organism>
<evidence type="ECO:0000256" key="8">
    <source>
        <dbReference type="ARBA" id="ARBA00022532"/>
    </source>
</evidence>
<dbReference type="GO" id="GO:0046872">
    <property type="term" value="F:metal ion binding"/>
    <property type="evidence" value="ECO:0007669"/>
    <property type="project" value="UniProtKB-KW"/>
</dbReference>
<keyword evidence="13 17" id="KW-1133">Transmembrane helix</keyword>
<evidence type="ECO:0000256" key="17">
    <source>
        <dbReference type="SAM" id="Phobius"/>
    </source>
</evidence>
<comment type="function">
    <text evidence="2">Membrane-anchoring subunit of succinate dehydrogenase (SDH).</text>
</comment>
<evidence type="ECO:0000256" key="16">
    <source>
        <dbReference type="SAM" id="MobiDB-lite"/>
    </source>
</evidence>
<dbReference type="InterPro" id="IPR014312">
    <property type="entry name" value="Succ_DH_anchor"/>
</dbReference>
<dbReference type="AlphaFoldDB" id="A0AB39KNE4"/>
<evidence type="ECO:0000256" key="14">
    <source>
        <dbReference type="ARBA" id="ARBA00023004"/>
    </source>
</evidence>
<feature type="transmembrane region" description="Helical" evidence="17">
    <location>
        <begin position="33"/>
        <end position="54"/>
    </location>
</feature>
<dbReference type="NCBIfam" id="TIGR02968">
    <property type="entry name" value="succ_dehyd_anc"/>
    <property type="match status" value="1"/>
</dbReference>
<keyword evidence="9" id="KW-0349">Heme</keyword>
<feature type="compositionally biased region" description="Polar residues" evidence="16">
    <location>
        <begin position="1"/>
        <end position="10"/>
    </location>
</feature>
<dbReference type="RefSeq" id="WP_369057905.1">
    <property type="nucleotide sequence ID" value="NZ_CP158375.1"/>
</dbReference>
<feature type="transmembrane region" description="Helical" evidence="17">
    <location>
        <begin position="60"/>
        <end position="84"/>
    </location>
</feature>
<dbReference type="GO" id="GO:0020037">
    <property type="term" value="F:heme binding"/>
    <property type="evidence" value="ECO:0007669"/>
    <property type="project" value="InterPro"/>
</dbReference>
<keyword evidence="15 17" id="KW-0472">Membrane</keyword>
<comment type="pathway">
    <text evidence="4">Carbohydrate metabolism; tricarboxylic acid cycle.</text>
</comment>
<evidence type="ECO:0000256" key="3">
    <source>
        <dbReference type="ARBA" id="ARBA00004141"/>
    </source>
</evidence>
<evidence type="ECO:0000256" key="5">
    <source>
        <dbReference type="ARBA" id="ARBA00011558"/>
    </source>
</evidence>
<evidence type="ECO:0000256" key="9">
    <source>
        <dbReference type="ARBA" id="ARBA00022617"/>
    </source>
</evidence>
<dbReference type="Pfam" id="PF01127">
    <property type="entry name" value="Sdh_cyt"/>
    <property type="match status" value="1"/>
</dbReference>
<dbReference type="Gene3D" id="1.20.1300.10">
    <property type="entry name" value="Fumarate reductase/succinate dehydrogenase, transmembrane subunit"/>
    <property type="match status" value="1"/>
</dbReference>
<keyword evidence="14" id="KW-0408">Iron</keyword>
<keyword evidence="11" id="KW-0479">Metal-binding</keyword>
<dbReference type="SUPFAM" id="SSF81343">
    <property type="entry name" value="Fumarate reductase respiratory complex transmembrane subunits"/>
    <property type="match status" value="1"/>
</dbReference>
<reference evidence="18" key="1">
    <citation type="submission" date="2024-06" db="EMBL/GenBank/DDBJ databases">
        <title>Caulobacter inopinatus, sp. nov.</title>
        <authorList>
            <person name="Donachie S.P."/>
        </authorList>
    </citation>
    <scope>NUCLEOTIDE SEQUENCE</scope>
    <source>
        <strain evidence="18">73W</strain>
    </source>
</reference>
<dbReference type="InterPro" id="IPR034804">
    <property type="entry name" value="SQR/QFR_C/D"/>
</dbReference>
<proteinExistence type="predicted"/>
<dbReference type="GO" id="GO:0016020">
    <property type="term" value="C:membrane"/>
    <property type="evidence" value="ECO:0007669"/>
    <property type="project" value="UniProtKB-SubCell"/>
</dbReference>
<evidence type="ECO:0000256" key="12">
    <source>
        <dbReference type="ARBA" id="ARBA00022982"/>
    </source>
</evidence>
<evidence type="ECO:0000256" key="4">
    <source>
        <dbReference type="ARBA" id="ARBA00005163"/>
    </source>
</evidence>